<organism evidence="7 8">
    <name type="scientific">Coprinellus micaceus</name>
    <name type="common">Glistening ink-cap mushroom</name>
    <name type="synonym">Coprinus micaceus</name>
    <dbReference type="NCBI Taxonomy" id="71717"/>
    <lineage>
        <taxon>Eukaryota</taxon>
        <taxon>Fungi</taxon>
        <taxon>Dikarya</taxon>
        <taxon>Basidiomycota</taxon>
        <taxon>Agaricomycotina</taxon>
        <taxon>Agaricomycetes</taxon>
        <taxon>Agaricomycetidae</taxon>
        <taxon>Agaricales</taxon>
        <taxon>Agaricineae</taxon>
        <taxon>Psathyrellaceae</taxon>
        <taxon>Coprinellus</taxon>
    </lineage>
</organism>
<dbReference type="Gene3D" id="3.30.428.10">
    <property type="entry name" value="HIT-like"/>
    <property type="match status" value="1"/>
</dbReference>
<feature type="domain" description="HIT" evidence="6">
    <location>
        <begin position="1"/>
        <end position="111"/>
    </location>
</feature>
<gene>
    <name evidence="7" type="ORF">FA13DRAFT_374191</name>
</gene>
<dbReference type="SUPFAM" id="SSF54197">
    <property type="entry name" value="HIT-like"/>
    <property type="match status" value="1"/>
</dbReference>
<dbReference type="Pfam" id="PF11969">
    <property type="entry name" value="DcpS_C"/>
    <property type="match status" value="1"/>
</dbReference>
<dbReference type="PANTHER" id="PTHR12486">
    <property type="entry name" value="APRATAXIN-RELATED"/>
    <property type="match status" value="1"/>
</dbReference>
<dbReference type="InterPro" id="IPR001310">
    <property type="entry name" value="Histidine_triad_HIT"/>
</dbReference>
<evidence type="ECO:0000313" key="8">
    <source>
        <dbReference type="Proteomes" id="UP000298030"/>
    </source>
</evidence>
<dbReference type="PANTHER" id="PTHR12486:SF5">
    <property type="entry name" value="ADENOSINE 5'-MONOPHOSPHORAMIDASE HINT3"/>
    <property type="match status" value="1"/>
</dbReference>
<dbReference type="GO" id="GO:0016787">
    <property type="term" value="F:hydrolase activity"/>
    <property type="evidence" value="ECO:0007669"/>
    <property type="project" value="UniProtKB-KW"/>
</dbReference>
<dbReference type="PRINTS" id="PR00332">
    <property type="entry name" value="HISTRIAD"/>
</dbReference>
<keyword evidence="2" id="KW-0378">Hydrolase</keyword>
<evidence type="ECO:0000256" key="1">
    <source>
        <dbReference type="ARBA" id="ARBA00022741"/>
    </source>
</evidence>
<dbReference type="Proteomes" id="UP000298030">
    <property type="component" value="Unassembled WGS sequence"/>
</dbReference>
<protein>
    <submittedName>
        <fullName evidence="7">HIT-like protein</fullName>
    </submittedName>
</protein>
<evidence type="ECO:0000313" key="7">
    <source>
        <dbReference type="EMBL" id="TEB19416.1"/>
    </source>
</evidence>
<evidence type="ECO:0000256" key="5">
    <source>
        <dbReference type="PROSITE-ProRule" id="PRU00464"/>
    </source>
</evidence>
<dbReference type="PROSITE" id="PS51084">
    <property type="entry name" value="HIT_2"/>
    <property type="match status" value="1"/>
</dbReference>
<dbReference type="EMBL" id="QPFP01000193">
    <property type="protein sequence ID" value="TEB19416.1"/>
    <property type="molecule type" value="Genomic_DNA"/>
</dbReference>
<dbReference type="OrthoDB" id="1915375at2759"/>
<keyword evidence="1" id="KW-0547">Nucleotide-binding</keyword>
<evidence type="ECO:0000256" key="4">
    <source>
        <dbReference type="PIRSR" id="PIRSR601310-3"/>
    </source>
</evidence>
<comment type="caution">
    <text evidence="7">The sequence shown here is derived from an EMBL/GenBank/DDBJ whole genome shotgun (WGS) entry which is preliminary data.</text>
</comment>
<keyword evidence="8" id="KW-1185">Reference proteome</keyword>
<reference evidence="7 8" key="1">
    <citation type="journal article" date="2019" name="Nat. Ecol. Evol.">
        <title>Megaphylogeny resolves global patterns of mushroom evolution.</title>
        <authorList>
            <person name="Varga T."/>
            <person name="Krizsan K."/>
            <person name="Foldi C."/>
            <person name="Dima B."/>
            <person name="Sanchez-Garcia M."/>
            <person name="Sanchez-Ramirez S."/>
            <person name="Szollosi G.J."/>
            <person name="Szarkandi J.G."/>
            <person name="Papp V."/>
            <person name="Albert L."/>
            <person name="Andreopoulos W."/>
            <person name="Angelini C."/>
            <person name="Antonin V."/>
            <person name="Barry K.W."/>
            <person name="Bougher N.L."/>
            <person name="Buchanan P."/>
            <person name="Buyck B."/>
            <person name="Bense V."/>
            <person name="Catcheside P."/>
            <person name="Chovatia M."/>
            <person name="Cooper J."/>
            <person name="Damon W."/>
            <person name="Desjardin D."/>
            <person name="Finy P."/>
            <person name="Geml J."/>
            <person name="Haridas S."/>
            <person name="Hughes K."/>
            <person name="Justo A."/>
            <person name="Karasinski D."/>
            <person name="Kautmanova I."/>
            <person name="Kiss B."/>
            <person name="Kocsube S."/>
            <person name="Kotiranta H."/>
            <person name="LaButti K.M."/>
            <person name="Lechner B.E."/>
            <person name="Liimatainen K."/>
            <person name="Lipzen A."/>
            <person name="Lukacs Z."/>
            <person name="Mihaltcheva S."/>
            <person name="Morgado L.N."/>
            <person name="Niskanen T."/>
            <person name="Noordeloos M.E."/>
            <person name="Ohm R.A."/>
            <person name="Ortiz-Santana B."/>
            <person name="Ovrebo C."/>
            <person name="Racz N."/>
            <person name="Riley R."/>
            <person name="Savchenko A."/>
            <person name="Shiryaev A."/>
            <person name="Soop K."/>
            <person name="Spirin V."/>
            <person name="Szebenyi C."/>
            <person name="Tomsovsky M."/>
            <person name="Tulloss R.E."/>
            <person name="Uehling J."/>
            <person name="Grigoriev I.V."/>
            <person name="Vagvolgyi C."/>
            <person name="Papp T."/>
            <person name="Martin F.M."/>
            <person name="Miettinen O."/>
            <person name="Hibbett D.S."/>
            <person name="Nagy L.G."/>
        </authorList>
    </citation>
    <scope>NUCLEOTIDE SEQUENCE [LARGE SCALE GENOMIC DNA]</scope>
    <source>
        <strain evidence="7 8">FP101781</strain>
    </source>
</reference>
<feature type="active site" description="Tele-AMP-histidine intermediate" evidence="3">
    <location>
        <position position="98"/>
    </location>
</feature>
<accession>A0A4Y7SEJ0</accession>
<proteinExistence type="predicted"/>
<dbReference type="InterPro" id="IPR036265">
    <property type="entry name" value="HIT-like_sf"/>
</dbReference>
<dbReference type="GO" id="GO:0000166">
    <property type="term" value="F:nucleotide binding"/>
    <property type="evidence" value="ECO:0007669"/>
    <property type="project" value="UniProtKB-KW"/>
</dbReference>
<feature type="short sequence motif" description="Histidine triad motif" evidence="4 5">
    <location>
        <begin position="96"/>
        <end position="100"/>
    </location>
</feature>
<dbReference type="STRING" id="71717.A0A4Y7SEJ0"/>
<evidence type="ECO:0000256" key="3">
    <source>
        <dbReference type="PIRSR" id="PIRSR601310-1"/>
    </source>
</evidence>
<sequence length="154" mass="17735">CALKRVVVFRRVERGQPLQDDSFVAFDDIRPAAKHHFLVTPKAHVESVRTLNKEHVPFLKNMEKVGIALMDKYNVPEDERRMGFHIPPFNSVDHLHLHVHALPYRSPPRSKEVPHCARLRSLSQRSYLVCGGWTSNPNSGGWEKYRDHALLIAN</sequence>
<feature type="non-terminal residue" evidence="7">
    <location>
        <position position="1"/>
    </location>
</feature>
<dbReference type="InterPro" id="IPR011146">
    <property type="entry name" value="HIT-like"/>
</dbReference>
<dbReference type="AlphaFoldDB" id="A0A4Y7SEJ0"/>
<evidence type="ECO:0000259" key="6">
    <source>
        <dbReference type="PROSITE" id="PS51084"/>
    </source>
</evidence>
<name>A0A4Y7SEJ0_COPMI</name>
<evidence type="ECO:0000256" key="2">
    <source>
        <dbReference type="ARBA" id="ARBA00022801"/>
    </source>
</evidence>